<evidence type="ECO:0000256" key="1">
    <source>
        <dbReference type="ARBA" id="ARBA00001968"/>
    </source>
</evidence>
<dbReference type="AlphaFoldDB" id="A0AAQ4PRF8"/>
<name>A0AAQ4PRF8_GASAC</name>
<dbReference type="Proteomes" id="UP000007635">
    <property type="component" value="Chromosome I"/>
</dbReference>
<proteinExistence type="inferred from homology"/>
<dbReference type="InterPro" id="IPR045249">
    <property type="entry name" value="HARBI1-like"/>
</dbReference>
<evidence type="ECO:0000256" key="3">
    <source>
        <dbReference type="ARBA" id="ARBA00006958"/>
    </source>
</evidence>
<feature type="domain" description="DDE Tnp4" evidence="8">
    <location>
        <begin position="149"/>
        <end position="298"/>
    </location>
</feature>
<comment type="subcellular location">
    <subcellularLocation>
        <location evidence="2">Nucleus</location>
    </subcellularLocation>
</comment>
<dbReference type="PANTHER" id="PTHR22930:SF286">
    <property type="entry name" value="NUCLEASE HARBI1"/>
    <property type="match status" value="1"/>
</dbReference>
<evidence type="ECO:0000313" key="10">
    <source>
        <dbReference type="Proteomes" id="UP000007635"/>
    </source>
</evidence>
<evidence type="ECO:0000313" key="9">
    <source>
        <dbReference type="Ensembl" id="ENSGACP00000040883.1"/>
    </source>
</evidence>
<evidence type="ECO:0000256" key="6">
    <source>
        <dbReference type="ARBA" id="ARBA00022801"/>
    </source>
</evidence>
<dbReference type="Proteomes" id="UP000007635">
    <property type="component" value="Chromosome IX"/>
</dbReference>
<dbReference type="PANTHER" id="PTHR22930">
    <property type="match status" value="1"/>
</dbReference>
<comment type="cofactor">
    <cofactor evidence="1">
        <name>a divalent metal cation</name>
        <dbReference type="ChEBI" id="CHEBI:60240"/>
    </cofactor>
</comment>
<dbReference type="GO" id="GO:0004518">
    <property type="term" value="F:nuclease activity"/>
    <property type="evidence" value="ECO:0007669"/>
    <property type="project" value="UniProtKB-KW"/>
</dbReference>
<dbReference type="GeneTree" id="ENSGT00940000154348"/>
<keyword evidence="6" id="KW-0378">Hydrolase</keyword>
<evidence type="ECO:0000259" key="8">
    <source>
        <dbReference type="Pfam" id="PF13359"/>
    </source>
</evidence>
<dbReference type="Pfam" id="PF13359">
    <property type="entry name" value="DDE_Tnp_4"/>
    <property type="match status" value="1"/>
</dbReference>
<dbReference type="GO" id="GO:0016787">
    <property type="term" value="F:hydrolase activity"/>
    <property type="evidence" value="ECO:0007669"/>
    <property type="project" value="UniProtKB-KW"/>
</dbReference>
<protein>
    <recommendedName>
        <fullName evidence="8">DDE Tnp4 domain-containing protein</fullName>
    </recommendedName>
</protein>
<reference evidence="9" key="2">
    <citation type="submission" date="2025-05" db="UniProtKB">
        <authorList>
            <consortium name="Ensembl"/>
        </authorList>
    </citation>
    <scope>IDENTIFICATION</scope>
</reference>
<evidence type="ECO:0000256" key="7">
    <source>
        <dbReference type="ARBA" id="ARBA00023242"/>
    </source>
</evidence>
<sequence>MDYLEYLNEDQHARQRPARRILLDRSDPLNQFDEITFRDRFRMHKENALEIITLLEPRLSSLSQRGRPVSNQLQVLITLRFLACGIFHRETGDLCGVSEPTVCRIVHKVCSAICELRSLYIKFPDAAGQANYKVQFYEYGHFPGVIGCIDGCHVPIKCPSTPDAEEYRNRKNCFSINVQGVCTPNLEFSNIVARWKGATHDSRIFLNSSLCAQFESGQHSGLLLGDSGYGQSNYLFTPHLNPTTAEQQRYNRAHIRTRGMIERMFGVWKTRFQCLRNTIRFKPRRCCKVIIATAVLHNYLKQHGCPDLPMEDQDDADVPMVAEAANDQRGLAHRAAFTVQHFSI</sequence>
<dbReference type="Ensembl" id="ENSGACT00000086257.1">
    <property type="protein sequence ID" value="ENSGACP00000031844.1"/>
    <property type="gene ID" value="ENSGACG00000032553.1"/>
</dbReference>
<comment type="similarity">
    <text evidence="3">Belongs to the HARBI1 family.</text>
</comment>
<organism evidence="9 10">
    <name type="scientific">Gasterosteus aculeatus aculeatus</name>
    <name type="common">three-spined stickleback</name>
    <dbReference type="NCBI Taxonomy" id="481459"/>
    <lineage>
        <taxon>Eukaryota</taxon>
        <taxon>Metazoa</taxon>
        <taxon>Chordata</taxon>
        <taxon>Craniata</taxon>
        <taxon>Vertebrata</taxon>
        <taxon>Euteleostomi</taxon>
        <taxon>Actinopterygii</taxon>
        <taxon>Neopterygii</taxon>
        <taxon>Teleostei</taxon>
        <taxon>Neoteleostei</taxon>
        <taxon>Acanthomorphata</taxon>
        <taxon>Eupercaria</taxon>
        <taxon>Perciformes</taxon>
        <taxon>Cottioidei</taxon>
        <taxon>Gasterosteales</taxon>
        <taxon>Gasterosteidae</taxon>
        <taxon>Gasterosteus</taxon>
    </lineage>
</organism>
<dbReference type="Ensembl" id="ENSGACT00000079772.1">
    <property type="protein sequence ID" value="ENSGACP00000061783.1"/>
    <property type="gene ID" value="ENSGACG00000027033.1"/>
</dbReference>
<keyword evidence="5" id="KW-0479">Metal-binding</keyword>
<dbReference type="GO" id="GO:0005634">
    <property type="term" value="C:nucleus"/>
    <property type="evidence" value="ECO:0007669"/>
    <property type="project" value="UniProtKB-SubCell"/>
</dbReference>
<keyword evidence="7" id="KW-0539">Nucleus</keyword>
<dbReference type="InterPro" id="IPR027806">
    <property type="entry name" value="HARBI1_dom"/>
</dbReference>
<evidence type="ECO:0000256" key="5">
    <source>
        <dbReference type="ARBA" id="ARBA00022723"/>
    </source>
</evidence>
<reference evidence="9 10" key="1">
    <citation type="journal article" date="2021" name="G3 (Bethesda)">
        <title>Improved contiguity of the threespine stickleback genome using long-read sequencing.</title>
        <authorList>
            <person name="Nath S."/>
            <person name="Shaw D.E."/>
            <person name="White M.A."/>
        </authorList>
    </citation>
    <scope>NUCLEOTIDE SEQUENCE [LARGE SCALE GENOMIC DNA]</scope>
    <source>
        <strain evidence="9 10">Lake Benthic</strain>
    </source>
</reference>
<dbReference type="Proteomes" id="UP000007635">
    <property type="component" value="Chromosome II"/>
</dbReference>
<keyword evidence="10" id="KW-1185">Reference proteome</keyword>
<dbReference type="GO" id="GO:0046872">
    <property type="term" value="F:metal ion binding"/>
    <property type="evidence" value="ECO:0007669"/>
    <property type="project" value="UniProtKB-KW"/>
</dbReference>
<evidence type="ECO:0000256" key="2">
    <source>
        <dbReference type="ARBA" id="ARBA00004123"/>
    </source>
</evidence>
<dbReference type="Ensembl" id="ENSGACT00000042132.1">
    <property type="protein sequence ID" value="ENSGACP00000040883.1"/>
    <property type="gene ID" value="ENSGACG00000030849.1"/>
</dbReference>
<keyword evidence="4" id="KW-0540">Nuclease</keyword>
<evidence type="ECO:0000256" key="4">
    <source>
        <dbReference type="ARBA" id="ARBA00022722"/>
    </source>
</evidence>
<accession>A0AAQ4PRF8</accession>